<proteinExistence type="predicted"/>
<name>A0AAN8WB93_HALRR</name>
<evidence type="ECO:0000313" key="2">
    <source>
        <dbReference type="EMBL" id="KAK7008173.1"/>
    </source>
</evidence>
<comment type="caution">
    <text evidence="2">The sequence shown here is derived from an EMBL/GenBank/DDBJ whole genome shotgun (WGS) entry which is preliminary data.</text>
</comment>
<dbReference type="Proteomes" id="UP001381693">
    <property type="component" value="Unassembled WGS sequence"/>
</dbReference>
<evidence type="ECO:0000313" key="3">
    <source>
        <dbReference type="Proteomes" id="UP001381693"/>
    </source>
</evidence>
<feature type="region of interest" description="Disordered" evidence="1">
    <location>
        <begin position="32"/>
        <end position="65"/>
    </location>
</feature>
<accession>A0AAN8WB93</accession>
<protein>
    <submittedName>
        <fullName evidence="2">Uncharacterized protein</fullName>
    </submittedName>
</protein>
<dbReference type="EMBL" id="JAXCGZ010023499">
    <property type="protein sequence ID" value="KAK7008173.1"/>
    <property type="molecule type" value="Genomic_DNA"/>
</dbReference>
<reference evidence="2 3" key="1">
    <citation type="submission" date="2023-11" db="EMBL/GenBank/DDBJ databases">
        <title>Halocaridina rubra genome assembly.</title>
        <authorList>
            <person name="Smith C."/>
        </authorList>
    </citation>
    <scope>NUCLEOTIDE SEQUENCE [LARGE SCALE GENOMIC DNA]</scope>
    <source>
        <strain evidence="2">EP-1</strain>
        <tissue evidence="2">Whole</tissue>
    </source>
</reference>
<feature type="compositionally biased region" description="Basic and acidic residues" evidence="1">
    <location>
        <begin position="42"/>
        <end position="56"/>
    </location>
</feature>
<evidence type="ECO:0000256" key="1">
    <source>
        <dbReference type="SAM" id="MobiDB-lite"/>
    </source>
</evidence>
<feature type="region of interest" description="Disordered" evidence="1">
    <location>
        <begin position="91"/>
        <end position="117"/>
    </location>
</feature>
<gene>
    <name evidence="2" type="ORF">SK128_016936</name>
</gene>
<keyword evidence="3" id="KW-1185">Reference proteome</keyword>
<dbReference type="AlphaFoldDB" id="A0AAN8WB93"/>
<sequence>MYRKYVLDLFEEQQPQSSSTFPDTHLIVGEAQSKAARAGAAHWRDNRAYKSDRSDSGIESELGGSKKKGLLVQSEKTSKVELKVRRDWAPYRSSRGKSETVPHRNKLTKQKSDSEVQCELTQATRDTRFPVSDVEDETQSTSLGAEVISTQQNTNGKGRPASQIDSRYSKHTRHSHTNLDLFDDFVSYDYTPEFRRRPNSVAVTESSLGASQRTSFLQQTDGSNSSTPLKLLDAHGCQNSLQEVIVSNPIAAAAQEKPRSALNYHRQSSDGVSRVSVDTERTQRNHKMYSTKKDIIRVLPVQESNVLSSGTSLASSNNSLEHRVPMMQSPRYSKHLQNEQAWTQLEVPPNLRHSEPHSRRASIFYHDARRPQLVYPPLGWENNNAISVFNCVSWKLTKWGGVGGCESPCVFSSC</sequence>
<organism evidence="2 3">
    <name type="scientific">Halocaridina rubra</name>
    <name type="common">Hawaiian red shrimp</name>
    <dbReference type="NCBI Taxonomy" id="373956"/>
    <lineage>
        <taxon>Eukaryota</taxon>
        <taxon>Metazoa</taxon>
        <taxon>Ecdysozoa</taxon>
        <taxon>Arthropoda</taxon>
        <taxon>Crustacea</taxon>
        <taxon>Multicrustacea</taxon>
        <taxon>Malacostraca</taxon>
        <taxon>Eumalacostraca</taxon>
        <taxon>Eucarida</taxon>
        <taxon>Decapoda</taxon>
        <taxon>Pleocyemata</taxon>
        <taxon>Caridea</taxon>
        <taxon>Atyoidea</taxon>
        <taxon>Atyidae</taxon>
        <taxon>Halocaridina</taxon>
    </lineage>
</organism>